<dbReference type="EMBL" id="MHUF01000014">
    <property type="protein sequence ID" value="OHA72702.1"/>
    <property type="molecule type" value="Genomic_DNA"/>
</dbReference>
<comment type="caution">
    <text evidence="1">The sequence shown here is derived from an EMBL/GenBank/DDBJ whole genome shotgun (WGS) entry which is preliminary data.</text>
</comment>
<reference evidence="1 2" key="1">
    <citation type="journal article" date="2016" name="Nat. Commun.">
        <title>Thousands of microbial genomes shed light on interconnected biogeochemical processes in an aquifer system.</title>
        <authorList>
            <person name="Anantharaman K."/>
            <person name="Brown C.T."/>
            <person name="Hug L.A."/>
            <person name="Sharon I."/>
            <person name="Castelle C.J."/>
            <person name="Probst A.J."/>
            <person name="Thomas B.C."/>
            <person name="Singh A."/>
            <person name="Wilkins M.J."/>
            <person name="Karaoz U."/>
            <person name="Brodie E.L."/>
            <person name="Williams K.H."/>
            <person name="Hubbard S.S."/>
            <person name="Banfield J.F."/>
        </authorList>
    </citation>
    <scope>NUCLEOTIDE SEQUENCE [LARGE SCALE GENOMIC DNA]</scope>
</reference>
<proteinExistence type="predicted"/>
<gene>
    <name evidence="1" type="ORF">A3A27_02440</name>
</gene>
<protein>
    <submittedName>
        <fullName evidence="1">Uncharacterized protein</fullName>
    </submittedName>
</protein>
<dbReference type="AlphaFoldDB" id="A0A1G2RK82"/>
<accession>A0A1G2RK82</accession>
<organism evidence="1 2">
    <name type="scientific">Candidatus Wildermuthbacteria bacterium RIFCSPLOWO2_01_FULL_47_18</name>
    <dbReference type="NCBI Taxonomy" id="1802460"/>
    <lineage>
        <taxon>Bacteria</taxon>
        <taxon>Candidatus Wildermuthiibacteriota</taxon>
    </lineage>
</organism>
<dbReference type="Proteomes" id="UP000177287">
    <property type="component" value="Unassembled WGS sequence"/>
</dbReference>
<name>A0A1G2RK82_9BACT</name>
<sequence>METLVKEKLGRYRKQIEESTILDRKFGDLVGIDLFGFIEQQPFLSKELNRRVKYLNDLAVDKEFVEVQDQLYECISDVLKTIGLKRVEEAQKKYKNAIFANFKGDPEAFKEVPYKELPQLYEILLKKEKYYRLGDDWRHIDKSDGDVLYSLSTSQVRKQYHDYFETLLTWARGSMAMNKEAEPKKLEGFLKNYYNTLGLFNEKIYAEPVKLHMEDFVKFFYFSMAVYLRKGYESHHKFHHSALYDGQHRPFNLESLKRACLQVIDDLSEIVICPDSRDTPKTKIYIDSTRGIYRDGGDSYDIASRRRDFVFKLLETEPLTSDDLSDFWKDSAQVTHAINDINKIFKKRLAVSEKLVTNSQTAGGYILNRDDFEIISQIAT</sequence>
<evidence type="ECO:0000313" key="2">
    <source>
        <dbReference type="Proteomes" id="UP000177287"/>
    </source>
</evidence>
<evidence type="ECO:0000313" key="1">
    <source>
        <dbReference type="EMBL" id="OHA72702.1"/>
    </source>
</evidence>